<feature type="compositionally biased region" description="Polar residues" evidence="1">
    <location>
        <begin position="523"/>
        <end position="538"/>
    </location>
</feature>
<reference evidence="2" key="1">
    <citation type="journal article" date="2023" name="PhytoFront">
        <title>Draft Genome Resources of Seven Strains of Tilletia horrida, Causal Agent of Kernel Smut of Rice.</title>
        <authorList>
            <person name="Khanal S."/>
            <person name="Antony Babu S."/>
            <person name="Zhou X.G."/>
        </authorList>
    </citation>
    <scope>NUCLEOTIDE SEQUENCE</scope>
    <source>
        <strain evidence="2">TX6</strain>
    </source>
</reference>
<evidence type="ECO:0000313" key="3">
    <source>
        <dbReference type="Proteomes" id="UP001176517"/>
    </source>
</evidence>
<feature type="compositionally biased region" description="Basic and acidic residues" evidence="1">
    <location>
        <begin position="468"/>
        <end position="483"/>
    </location>
</feature>
<organism evidence="2 3">
    <name type="scientific">Tilletia horrida</name>
    <dbReference type="NCBI Taxonomy" id="155126"/>
    <lineage>
        <taxon>Eukaryota</taxon>
        <taxon>Fungi</taxon>
        <taxon>Dikarya</taxon>
        <taxon>Basidiomycota</taxon>
        <taxon>Ustilaginomycotina</taxon>
        <taxon>Exobasidiomycetes</taxon>
        <taxon>Tilletiales</taxon>
        <taxon>Tilletiaceae</taxon>
        <taxon>Tilletia</taxon>
    </lineage>
</organism>
<evidence type="ECO:0000313" key="2">
    <source>
        <dbReference type="EMBL" id="KAK0553814.1"/>
    </source>
</evidence>
<keyword evidence="3" id="KW-1185">Reference proteome</keyword>
<protein>
    <submittedName>
        <fullName evidence="2">Uncharacterized protein</fullName>
    </submittedName>
</protein>
<sequence length="790" mass="83843">MRIRARCPPLRIPSRSSAARSGKNAVVPIKTPTDISQTELATSRFFASHRPLLDLDLLAAPSSTSPAIKITTSSSSASERSASDSPDSNFTVHTINITAAPSAQPPAHAVTHATALLQDDTHTSNHGHRSVVIPSAIWSSKPKITVTPEQFNQLIDELAAPASHQDEAQRPSPKVITSAIKLLANDSYLTSRNAAITRALERGESPLLARRLGVESELVVLGEANGPRVEWARGVALWLAENGRAYVPPPPPLNPSLSEQDNEQKLTRRERMRLRRQAHRRMMATHSSHSSRGRIRAVASSTSVVSRYSRSFSRHLPAYIQARLDDAGAAHTDEDVGIPIVISDPEACVNIALMEAENALSSPGVSLSSGESRSAEASEPTTTITVTGAEAKHTPESSTAVIEVGEDGIRPHLRAVLQQIVDKEVKESQTPADPTADGLPGDQATETSSDPPPRTKGTIAFIVTSSEQARDLTEQLRKGESIGKVRQKAAGAQQSTGAQETVSEQFNEEQWEAVEVDHDEQGAGSQVAMSQQGLQIASRSGALVEEEDYDEEDEDDDDHDLHGDLPPADPNMLLSHALVQARLADSLPSANALTLIDDALAKLNARSADLIKAGLMDLSTLNADLSDIQTPALRVRAKEAASERRKSLEATAKALSASIAKLPVPESSADAASSNGKGQEASFTAKTEDDVAKSQKDQSSAGSGAAFTIQGMGGGVLQVDVNGLLRIHRRSSLPKTSASTSALDAETAEGKAEVAGNVASKSESAAVRRTRAKRTARVAAIKAAQKARVK</sequence>
<feature type="compositionally biased region" description="Polar residues" evidence="1">
    <location>
        <begin position="492"/>
        <end position="505"/>
    </location>
</feature>
<evidence type="ECO:0000256" key="1">
    <source>
        <dbReference type="SAM" id="MobiDB-lite"/>
    </source>
</evidence>
<feature type="region of interest" description="Disordered" evidence="1">
    <location>
        <begin position="665"/>
        <end position="703"/>
    </location>
</feature>
<feature type="compositionally biased region" description="Polar residues" evidence="1">
    <location>
        <begin position="670"/>
        <end position="685"/>
    </location>
</feature>
<accession>A0AAN6JS77</accession>
<name>A0AAN6JS77_9BASI</name>
<gene>
    <name evidence="2" type="ORF">OC846_002345</name>
</gene>
<feature type="region of interest" description="Disordered" evidence="1">
    <location>
        <begin position="424"/>
        <end position="506"/>
    </location>
</feature>
<feature type="region of interest" description="Disordered" evidence="1">
    <location>
        <begin position="67"/>
        <end position="89"/>
    </location>
</feature>
<feature type="compositionally biased region" description="Low complexity" evidence="1">
    <location>
        <begin position="67"/>
        <end position="88"/>
    </location>
</feature>
<feature type="compositionally biased region" description="Basic and acidic residues" evidence="1">
    <location>
        <begin position="686"/>
        <end position="696"/>
    </location>
</feature>
<feature type="compositionally biased region" description="Acidic residues" evidence="1">
    <location>
        <begin position="544"/>
        <end position="558"/>
    </location>
</feature>
<feature type="region of interest" description="Disordered" evidence="1">
    <location>
        <begin position="361"/>
        <end position="397"/>
    </location>
</feature>
<feature type="region of interest" description="Disordered" evidence="1">
    <location>
        <begin position="519"/>
        <end position="569"/>
    </location>
</feature>
<feature type="region of interest" description="Disordered" evidence="1">
    <location>
        <begin position="1"/>
        <end position="25"/>
    </location>
</feature>
<dbReference type="AlphaFoldDB" id="A0AAN6JS77"/>
<dbReference type="Proteomes" id="UP001176517">
    <property type="component" value="Unassembled WGS sequence"/>
</dbReference>
<proteinExistence type="predicted"/>
<comment type="caution">
    <text evidence="2">The sequence shown here is derived from an EMBL/GenBank/DDBJ whole genome shotgun (WGS) entry which is preliminary data.</text>
</comment>
<dbReference type="EMBL" id="JAPDMZ010000045">
    <property type="protein sequence ID" value="KAK0553814.1"/>
    <property type="molecule type" value="Genomic_DNA"/>
</dbReference>
<feature type="compositionally biased region" description="Low complexity" evidence="1">
    <location>
        <begin position="361"/>
        <end position="380"/>
    </location>
</feature>